<reference evidence="1 2" key="1">
    <citation type="submission" date="2020-09" db="EMBL/GenBank/DDBJ databases">
        <authorList>
            <person name="Courtine D."/>
        </authorList>
    </citation>
    <scope>NUCLEOTIDE SEQUENCE [LARGE SCALE GENOMIC DNA]</scope>
    <source>
        <strain evidence="1 2">IRI35c</strain>
    </source>
</reference>
<proteinExistence type="predicted"/>
<dbReference type="KEGG" id="tcq:TIRI35C_1085"/>
<dbReference type="EMBL" id="LR881183">
    <property type="protein sequence ID" value="CAD5244239.1"/>
    <property type="molecule type" value="Genomic_DNA"/>
</dbReference>
<protein>
    <submittedName>
        <fullName evidence="1">Uncharacterized protein</fullName>
    </submittedName>
</protein>
<dbReference type="AlphaFoldDB" id="A0A7G2D9B9"/>
<dbReference type="Proteomes" id="UP000516304">
    <property type="component" value="Chromosome TIRI35C"/>
</dbReference>
<name>A0A7G2D9B9_9EURY</name>
<accession>A0A7G2D9B9</accession>
<gene>
    <name evidence="1" type="ORF">TIRI35C_1085</name>
</gene>
<organism evidence="1 2">
    <name type="scientific">Thermococcus camini</name>
    <dbReference type="NCBI Taxonomy" id="2016373"/>
    <lineage>
        <taxon>Archaea</taxon>
        <taxon>Methanobacteriati</taxon>
        <taxon>Methanobacteriota</taxon>
        <taxon>Thermococci</taxon>
        <taxon>Thermococcales</taxon>
        <taxon>Thermococcaceae</taxon>
        <taxon>Thermococcus</taxon>
    </lineage>
</organism>
<sequence length="47" mass="5357">MGREEDGNKVVLVFSVGAFERQAEAKTMRSERSMPRSRIEIVGRKAF</sequence>
<evidence type="ECO:0000313" key="1">
    <source>
        <dbReference type="EMBL" id="CAD5244239.1"/>
    </source>
</evidence>
<evidence type="ECO:0000313" key="2">
    <source>
        <dbReference type="Proteomes" id="UP000516304"/>
    </source>
</evidence>
<keyword evidence="2" id="KW-1185">Reference proteome</keyword>